<dbReference type="AlphaFoldDB" id="A0A4C1UDY2"/>
<feature type="region of interest" description="Disordered" evidence="1">
    <location>
        <begin position="90"/>
        <end position="121"/>
    </location>
</feature>
<feature type="compositionally biased region" description="Polar residues" evidence="1">
    <location>
        <begin position="112"/>
        <end position="121"/>
    </location>
</feature>
<keyword evidence="3" id="KW-1185">Reference proteome</keyword>
<proteinExistence type="predicted"/>
<dbReference type="Proteomes" id="UP000299102">
    <property type="component" value="Unassembled WGS sequence"/>
</dbReference>
<accession>A0A4C1UDY2</accession>
<evidence type="ECO:0000313" key="3">
    <source>
        <dbReference type="Proteomes" id="UP000299102"/>
    </source>
</evidence>
<comment type="caution">
    <text evidence="2">The sequence shown here is derived from an EMBL/GenBank/DDBJ whole genome shotgun (WGS) entry which is preliminary data.</text>
</comment>
<sequence>MLALLDRTRPFRRRLKCFVNYSIKHADEVVVERSSNELLRSSGSRNAAVEPRGKKKYARFENNEFDDTLMAAARACRPCRKQSFALCRTRQVTDPELGPDPKLKTRPESKLSVGSTSELRA</sequence>
<dbReference type="EMBL" id="BGZK01000164">
    <property type="protein sequence ID" value="GBP24683.1"/>
    <property type="molecule type" value="Genomic_DNA"/>
</dbReference>
<organism evidence="2 3">
    <name type="scientific">Eumeta variegata</name>
    <name type="common">Bagworm moth</name>
    <name type="synonym">Eumeta japonica</name>
    <dbReference type="NCBI Taxonomy" id="151549"/>
    <lineage>
        <taxon>Eukaryota</taxon>
        <taxon>Metazoa</taxon>
        <taxon>Ecdysozoa</taxon>
        <taxon>Arthropoda</taxon>
        <taxon>Hexapoda</taxon>
        <taxon>Insecta</taxon>
        <taxon>Pterygota</taxon>
        <taxon>Neoptera</taxon>
        <taxon>Endopterygota</taxon>
        <taxon>Lepidoptera</taxon>
        <taxon>Glossata</taxon>
        <taxon>Ditrysia</taxon>
        <taxon>Tineoidea</taxon>
        <taxon>Psychidae</taxon>
        <taxon>Oiketicinae</taxon>
        <taxon>Eumeta</taxon>
    </lineage>
</organism>
<evidence type="ECO:0000313" key="2">
    <source>
        <dbReference type="EMBL" id="GBP24683.1"/>
    </source>
</evidence>
<name>A0A4C1UDY2_EUMVA</name>
<protein>
    <submittedName>
        <fullName evidence="2">Uncharacterized protein</fullName>
    </submittedName>
</protein>
<reference evidence="2 3" key="1">
    <citation type="journal article" date="2019" name="Commun. Biol.">
        <title>The bagworm genome reveals a unique fibroin gene that provides high tensile strength.</title>
        <authorList>
            <person name="Kono N."/>
            <person name="Nakamura H."/>
            <person name="Ohtoshi R."/>
            <person name="Tomita M."/>
            <person name="Numata K."/>
            <person name="Arakawa K."/>
        </authorList>
    </citation>
    <scope>NUCLEOTIDE SEQUENCE [LARGE SCALE GENOMIC DNA]</scope>
</reference>
<gene>
    <name evidence="2" type="ORF">EVAR_15889_1</name>
</gene>
<feature type="compositionally biased region" description="Basic and acidic residues" evidence="1">
    <location>
        <begin position="99"/>
        <end position="109"/>
    </location>
</feature>
<evidence type="ECO:0000256" key="1">
    <source>
        <dbReference type="SAM" id="MobiDB-lite"/>
    </source>
</evidence>